<reference evidence="1" key="2">
    <citation type="submission" date="2025-08" db="UniProtKB">
        <authorList>
            <consortium name="EnsemblFungi"/>
        </authorList>
    </citation>
    <scope>IDENTIFICATION</scope>
    <source>
        <strain evidence="1">4287 / CBS 123668 / FGSC 9935 / NRRL 34936</strain>
    </source>
</reference>
<reference evidence="2" key="1">
    <citation type="journal article" date="2012" name="Mol. Plant Microbe Interact.">
        <title>A highly conserved effector in Fusarium oxysporum is required for full virulence on Arabidopsis.</title>
        <authorList>
            <person name="Thatcher L.F."/>
            <person name="Gardiner D.M."/>
            <person name="Kazan K."/>
            <person name="Manners J."/>
        </authorList>
    </citation>
    <scope>NUCLEOTIDE SEQUENCE [LARGE SCALE GENOMIC DNA]</scope>
    <source>
        <strain evidence="2">Fo5176</strain>
    </source>
</reference>
<dbReference type="EnsemblFungi" id="FOXG_11657T0">
    <property type="protein sequence ID" value="FOXG_11657P0"/>
    <property type="gene ID" value="FOXG_11657"/>
</dbReference>
<proteinExistence type="predicted"/>
<organism evidence="1 2">
    <name type="scientific">Fusarium oxysporum (strain Fo5176)</name>
    <name type="common">Fusarium vascular wilt</name>
    <dbReference type="NCBI Taxonomy" id="660025"/>
    <lineage>
        <taxon>Eukaryota</taxon>
        <taxon>Fungi</taxon>
        <taxon>Dikarya</taxon>
        <taxon>Ascomycota</taxon>
        <taxon>Pezizomycotina</taxon>
        <taxon>Sordariomycetes</taxon>
        <taxon>Hypocreomycetidae</taxon>
        <taxon>Hypocreales</taxon>
        <taxon>Nectriaceae</taxon>
        <taxon>Fusarium</taxon>
        <taxon>Fusarium oxysporum species complex</taxon>
    </lineage>
</organism>
<dbReference type="CDD" id="cd10170">
    <property type="entry name" value="ASKHA_NBD_HSP70"/>
    <property type="match status" value="1"/>
</dbReference>
<dbReference type="Proteomes" id="UP000002489">
    <property type="component" value="Unassembled WGS sequence"/>
</dbReference>
<evidence type="ECO:0000313" key="1">
    <source>
        <dbReference type="EnsemblFungi" id="FOXG_11657P0"/>
    </source>
</evidence>
<protein>
    <submittedName>
        <fullName evidence="1">Uncharacterized protein</fullName>
    </submittedName>
</protein>
<sequence>MISEPEAAATRLLAGPSVIKEGDVFTILDAGGGTCDALTYVVTQGLPLRLSRQVVHHSGDSCGFNALNDAFRQLLRTLLAGHDYLSQDGATLEGYICKLAVHDFEHLIKAGWVVSEHSKDYSLEVIGLKFDAGDPNQLTIRSEHLNEIYTKVCKKVSAIMEQQLHAAAQSGLEVLSRKSP</sequence>
<name>A0A0D2Y5V1_FUSOF</name>
<dbReference type="STRING" id="426428.A0A0D2Y5V1"/>
<evidence type="ECO:0000313" key="2">
    <source>
        <dbReference type="Proteomes" id="UP000002489"/>
    </source>
</evidence>
<dbReference type="PANTHER" id="PTHR42749">
    <property type="entry name" value="CELL SHAPE-DETERMINING PROTEIN MREB"/>
    <property type="match status" value="1"/>
</dbReference>
<dbReference type="PANTHER" id="PTHR42749:SF1">
    <property type="entry name" value="CELL SHAPE-DETERMINING PROTEIN MREB"/>
    <property type="match status" value="1"/>
</dbReference>
<dbReference type="AlphaFoldDB" id="A0A0D2Y5V1"/>
<accession>A0A0D2Y5V1</accession>